<dbReference type="Pfam" id="PF17136">
    <property type="entry name" value="ribosomal_L24"/>
    <property type="match status" value="1"/>
</dbReference>
<evidence type="ECO:0000256" key="5">
    <source>
        <dbReference type="ARBA" id="ARBA00035357"/>
    </source>
</evidence>
<dbReference type="CDD" id="cd06089">
    <property type="entry name" value="KOW_RPL26"/>
    <property type="match status" value="1"/>
</dbReference>
<dbReference type="SMART" id="SM00739">
    <property type="entry name" value="KOW"/>
    <property type="match status" value="1"/>
</dbReference>
<dbReference type="GO" id="GO:0006412">
    <property type="term" value="P:translation"/>
    <property type="evidence" value="ECO:0007669"/>
    <property type="project" value="InterPro"/>
</dbReference>
<evidence type="ECO:0000256" key="3">
    <source>
        <dbReference type="ARBA" id="ARBA00023274"/>
    </source>
</evidence>
<dbReference type="AlphaFoldDB" id="A0A915KS64"/>
<dbReference type="InterPro" id="IPR008991">
    <property type="entry name" value="Translation_prot_SH3-like_sf"/>
</dbReference>
<dbReference type="InterPro" id="IPR005825">
    <property type="entry name" value="Ribosomal_uL24_CS"/>
</dbReference>
<dbReference type="Pfam" id="PF00467">
    <property type="entry name" value="KOW"/>
    <property type="match status" value="1"/>
</dbReference>
<dbReference type="InterPro" id="IPR041988">
    <property type="entry name" value="Ribosomal_uL24_KOW"/>
</dbReference>
<evidence type="ECO:0000256" key="2">
    <source>
        <dbReference type="ARBA" id="ARBA00022980"/>
    </source>
</evidence>
<name>A0A915KS64_ROMCU</name>
<dbReference type="Proteomes" id="UP000887565">
    <property type="component" value="Unplaced"/>
</dbReference>
<feature type="domain" description="KOW" evidence="7">
    <location>
        <begin position="98"/>
        <end position="125"/>
    </location>
</feature>
<reference evidence="9" key="1">
    <citation type="submission" date="2022-11" db="UniProtKB">
        <authorList>
            <consortium name="WormBaseParasite"/>
        </authorList>
    </citation>
    <scope>IDENTIFICATION</scope>
</reference>
<evidence type="ECO:0000256" key="4">
    <source>
        <dbReference type="ARBA" id="ARBA00035283"/>
    </source>
</evidence>
<dbReference type="Gene3D" id="2.30.30.30">
    <property type="match status" value="1"/>
</dbReference>
<dbReference type="InterPro" id="IPR057264">
    <property type="entry name" value="Ribosomal_uL24_C"/>
</dbReference>
<sequence>PILLCFDAYFKNFPKKYVEKAKGTAPKKIFGNRFGGPDLVTYDVHPDDYVPTEKLPWLAEAKIEQNVDRPRRERFHPNVRRFSYKMPPLNRDPPEKWLYFVGDRVEVLSGKDKGKQGIVCEIIRERDWIYVDGLNLKYETIAPQGFAAQTIGVAQKLDLKNDVALVDPSDEQKTVAEWKYTAEGEKVRVSSRTGRIIPIPQRSFETFEYKTVQTYRETPVDTPAKLMEKVTFSPQLCTFEEEIMQEYNIKDDRKFGKTYFH</sequence>
<evidence type="ECO:0000256" key="6">
    <source>
        <dbReference type="RuleBase" id="RU003477"/>
    </source>
</evidence>
<protein>
    <recommendedName>
        <fullName evidence="4">Large ribosomal subunit protein uL24m</fullName>
    </recommendedName>
    <alternativeName>
        <fullName evidence="5">39S ribosomal protein L24, mitochondrial</fullName>
    </alternativeName>
</protein>
<dbReference type="InterPro" id="IPR005824">
    <property type="entry name" value="KOW"/>
</dbReference>
<dbReference type="WBParaSite" id="nRc.2.0.1.t40935-RA">
    <property type="protein sequence ID" value="nRc.2.0.1.t40935-RA"/>
    <property type="gene ID" value="nRc.2.0.1.g40935"/>
</dbReference>
<evidence type="ECO:0000313" key="8">
    <source>
        <dbReference type="Proteomes" id="UP000887565"/>
    </source>
</evidence>
<accession>A0A915KS64</accession>
<evidence type="ECO:0000256" key="1">
    <source>
        <dbReference type="ARBA" id="ARBA00010618"/>
    </source>
</evidence>
<comment type="similarity">
    <text evidence="1 6">Belongs to the universal ribosomal protein uL24 family.</text>
</comment>
<dbReference type="NCBIfam" id="TIGR01079">
    <property type="entry name" value="rplX_bact"/>
    <property type="match status" value="1"/>
</dbReference>
<dbReference type="GO" id="GO:0005840">
    <property type="term" value="C:ribosome"/>
    <property type="evidence" value="ECO:0007669"/>
    <property type="project" value="UniProtKB-KW"/>
</dbReference>
<evidence type="ECO:0000259" key="7">
    <source>
        <dbReference type="SMART" id="SM00739"/>
    </source>
</evidence>
<organism evidence="8 9">
    <name type="scientific">Romanomermis culicivorax</name>
    <name type="common">Nematode worm</name>
    <dbReference type="NCBI Taxonomy" id="13658"/>
    <lineage>
        <taxon>Eukaryota</taxon>
        <taxon>Metazoa</taxon>
        <taxon>Ecdysozoa</taxon>
        <taxon>Nematoda</taxon>
        <taxon>Enoplea</taxon>
        <taxon>Dorylaimia</taxon>
        <taxon>Mermithida</taxon>
        <taxon>Mermithoidea</taxon>
        <taxon>Mermithidae</taxon>
        <taxon>Romanomermis</taxon>
    </lineage>
</organism>
<dbReference type="PROSITE" id="PS01108">
    <property type="entry name" value="RIBOSOMAL_L24"/>
    <property type="match status" value="1"/>
</dbReference>
<dbReference type="GO" id="GO:0003723">
    <property type="term" value="F:RNA binding"/>
    <property type="evidence" value="ECO:0007669"/>
    <property type="project" value="InterPro"/>
</dbReference>
<keyword evidence="2 6" id="KW-0689">Ribosomal protein</keyword>
<dbReference type="PANTHER" id="PTHR12903">
    <property type="entry name" value="MITOCHONDRIAL RIBOSOMAL PROTEIN L24"/>
    <property type="match status" value="1"/>
</dbReference>
<keyword evidence="8" id="KW-1185">Reference proteome</keyword>
<evidence type="ECO:0000313" key="9">
    <source>
        <dbReference type="WBParaSite" id="nRc.2.0.1.t40935-RA"/>
    </source>
</evidence>
<proteinExistence type="inferred from homology"/>
<dbReference type="GO" id="GO:0003735">
    <property type="term" value="F:structural constituent of ribosome"/>
    <property type="evidence" value="ECO:0007669"/>
    <property type="project" value="InterPro"/>
</dbReference>
<dbReference type="SUPFAM" id="SSF50104">
    <property type="entry name" value="Translation proteins SH3-like domain"/>
    <property type="match status" value="1"/>
</dbReference>
<keyword evidence="3 6" id="KW-0687">Ribonucleoprotein</keyword>
<dbReference type="OMA" id="WTLHPDD"/>
<dbReference type="InterPro" id="IPR014722">
    <property type="entry name" value="Rib_uL2_dom2"/>
</dbReference>
<dbReference type="GO" id="GO:1990904">
    <property type="term" value="C:ribonucleoprotein complex"/>
    <property type="evidence" value="ECO:0007669"/>
    <property type="project" value="UniProtKB-KW"/>
</dbReference>
<dbReference type="InterPro" id="IPR003256">
    <property type="entry name" value="Ribosomal_uL24"/>
</dbReference>